<accession>A0AA91TS59</accession>
<dbReference type="GO" id="GO:0005829">
    <property type="term" value="C:cytosol"/>
    <property type="evidence" value="ECO:0007669"/>
    <property type="project" value="TreeGrafter"/>
</dbReference>
<sequence>MAIRKGNNNNFDQLTSEGFALVDFYSDTCNPCKILAVILEEVDKDLPFINTVKVNITDEKEMSEKFGIMAVPTIVFMKDGKEVERHIGVLREEEIKEKISKYYY</sequence>
<feature type="domain" description="Thioredoxin" evidence="9">
    <location>
        <begin position="1"/>
        <end position="104"/>
    </location>
</feature>
<dbReference type="EMBL" id="NPBQ01000074">
    <property type="protein sequence ID" value="PAD82923.1"/>
    <property type="molecule type" value="Genomic_DNA"/>
</dbReference>
<gene>
    <name evidence="10" type="ORF">CHH57_12070</name>
</gene>
<comment type="similarity">
    <text evidence="1 6">Belongs to the thioredoxin family.</text>
</comment>
<evidence type="ECO:0000256" key="1">
    <source>
        <dbReference type="ARBA" id="ARBA00008987"/>
    </source>
</evidence>
<dbReference type="Proteomes" id="UP000216961">
    <property type="component" value="Unassembled WGS sequence"/>
</dbReference>
<dbReference type="PANTHER" id="PTHR45663">
    <property type="entry name" value="GEO12009P1"/>
    <property type="match status" value="1"/>
</dbReference>
<feature type="site" description="Contributes to redox potential value" evidence="7">
    <location>
        <position position="30"/>
    </location>
</feature>
<dbReference type="GO" id="GO:0015035">
    <property type="term" value="F:protein-disulfide reductase activity"/>
    <property type="evidence" value="ECO:0007669"/>
    <property type="project" value="InterPro"/>
</dbReference>
<evidence type="ECO:0000313" key="11">
    <source>
        <dbReference type="Proteomes" id="UP000216961"/>
    </source>
</evidence>
<feature type="active site" description="Nucleophile" evidence="7">
    <location>
        <position position="29"/>
    </location>
</feature>
<proteinExistence type="inferred from homology"/>
<feature type="site" description="Contributes to redox potential value" evidence="7">
    <location>
        <position position="31"/>
    </location>
</feature>
<dbReference type="CDD" id="cd02947">
    <property type="entry name" value="TRX_family"/>
    <property type="match status" value="1"/>
</dbReference>
<comment type="caution">
    <text evidence="10">The sequence shown here is derived from an EMBL/GenBank/DDBJ whole genome shotgun (WGS) entry which is preliminary data.</text>
</comment>
<keyword evidence="4 8" id="KW-1015">Disulfide bond</keyword>
<dbReference type="InterPro" id="IPR005746">
    <property type="entry name" value="Thioredoxin"/>
</dbReference>
<keyword evidence="5 8" id="KW-0676">Redox-active center</keyword>
<evidence type="ECO:0000256" key="3">
    <source>
        <dbReference type="ARBA" id="ARBA00022982"/>
    </source>
</evidence>
<dbReference type="PANTHER" id="PTHR45663:SF11">
    <property type="entry name" value="GEO12009P1"/>
    <property type="match status" value="1"/>
</dbReference>
<dbReference type="SUPFAM" id="SSF52833">
    <property type="entry name" value="Thioredoxin-like"/>
    <property type="match status" value="1"/>
</dbReference>
<evidence type="ECO:0000313" key="10">
    <source>
        <dbReference type="EMBL" id="PAD82923.1"/>
    </source>
</evidence>
<dbReference type="AlphaFoldDB" id="A0AA91TS59"/>
<evidence type="ECO:0000256" key="4">
    <source>
        <dbReference type="ARBA" id="ARBA00023157"/>
    </source>
</evidence>
<protein>
    <recommendedName>
        <fullName evidence="6">Thioredoxin</fullName>
    </recommendedName>
</protein>
<evidence type="ECO:0000256" key="7">
    <source>
        <dbReference type="PIRSR" id="PIRSR000077-1"/>
    </source>
</evidence>
<evidence type="ECO:0000256" key="8">
    <source>
        <dbReference type="PIRSR" id="PIRSR000077-4"/>
    </source>
</evidence>
<feature type="disulfide bond" description="Redox-active" evidence="8">
    <location>
        <begin position="29"/>
        <end position="32"/>
    </location>
</feature>
<feature type="site" description="Deprotonates C-terminal active site Cys" evidence="7">
    <location>
        <position position="23"/>
    </location>
</feature>
<evidence type="ECO:0000256" key="2">
    <source>
        <dbReference type="ARBA" id="ARBA00022448"/>
    </source>
</evidence>
<dbReference type="PIRSF" id="PIRSF000077">
    <property type="entry name" value="Thioredoxin"/>
    <property type="match status" value="1"/>
</dbReference>
<keyword evidence="2" id="KW-0813">Transport</keyword>
<dbReference type="Pfam" id="PF00085">
    <property type="entry name" value="Thioredoxin"/>
    <property type="match status" value="1"/>
</dbReference>
<evidence type="ECO:0000256" key="5">
    <source>
        <dbReference type="ARBA" id="ARBA00023284"/>
    </source>
</evidence>
<dbReference type="GO" id="GO:0045454">
    <property type="term" value="P:cell redox homeostasis"/>
    <property type="evidence" value="ECO:0007669"/>
    <property type="project" value="TreeGrafter"/>
</dbReference>
<evidence type="ECO:0000256" key="6">
    <source>
        <dbReference type="PIRNR" id="PIRNR000077"/>
    </source>
</evidence>
<dbReference type="InterPro" id="IPR013766">
    <property type="entry name" value="Thioredoxin_domain"/>
</dbReference>
<evidence type="ECO:0000259" key="9">
    <source>
        <dbReference type="PROSITE" id="PS51352"/>
    </source>
</evidence>
<dbReference type="RefSeq" id="WP_095330465.1">
    <property type="nucleotide sequence ID" value="NZ_NPBQ01000074.1"/>
</dbReference>
<reference evidence="10 11" key="1">
    <citation type="submission" date="2017-07" db="EMBL/GenBank/DDBJ databases">
        <title>Isolation and whole genome analysis of endospore-forming bacteria from heroin.</title>
        <authorList>
            <person name="Kalinowski J."/>
            <person name="Ahrens B."/>
            <person name="Al-Dilaimi A."/>
            <person name="Winkler A."/>
            <person name="Wibberg D."/>
            <person name="Schleenbecker U."/>
            <person name="Ruckert C."/>
            <person name="Wolfel R."/>
            <person name="Grass G."/>
        </authorList>
    </citation>
    <scope>NUCLEOTIDE SEQUENCE [LARGE SCALE GENOMIC DNA]</scope>
    <source>
        <strain evidence="10 11">7521-2</strain>
    </source>
</reference>
<dbReference type="InterPro" id="IPR036249">
    <property type="entry name" value="Thioredoxin-like_sf"/>
</dbReference>
<name>A0AA91TS59_NIACI</name>
<keyword evidence="3" id="KW-0249">Electron transport</keyword>
<dbReference type="Gene3D" id="3.40.30.10">
    <property type="entry name" value="Glutaredoxin"/>
    <property type="match status" value="1"/>
</dbReference>
<feature type="active site" description="Nucleophile" evidence="7">
    <location>
        <position position="32"/>
    </location>
</feature>
<organism evidence="10 11">
    <name type="scientific">Niallia circulans</name>
    <name type="common">Bacillus circulans</name>
    <dbReference type="NCBI Taxonomy" id="1397"/>
    <lineage>
        <taxon>Bacteria</taxon>
        <taxon>Bacillati</taxon>
        <taxon>Bacillota</taxon>
        <taxon>Bacilli</taxon>
        <taxon>Bacillales</taxon>
        <taxon>Bacillaceae</taxon>
        <taxon>Niallia</taxon>
    </lineage>
</organism>
<dbReference type="PROSITE" id="PS51352">
    <property type="entry name" value="THIOREDOXIN_2"/>
    <property type="match status" value="1"/>
</dbReference>